<keyword evidence="6" id="KW-0432">Leucine biosynthesis</keyword>
<evidence type="ECO:0000256" key="6">
    <source>
        <dbReference type="HAMAP-Rule" id="MF_01027"/>
    </source>
</evidence>
<dbReference type="InterPro" id="IPR033941">
    <property type="entry name" value="IPMI_cat"/>
</dbReference>
<feature type="binding site" evidence="6">
    <location>
        <position position="363"/>
    </location>
    <ligand>
        <name>[4Fe-4S] cluster</name>
        <dbReference type="ChEBI" id="CHEBI:49883"/>
    </ligand>
</feature>
<evidence type="ECO:0000256" key="1">
    <source>
        <dbReference type="ARBA" id="ARBA00022485"/>
    </source>
</evidence>
<evidence type="ECO:0000313" key="9">
    <source>
        <dbReference type="Proteomes" id="UP000197025"/>
    </source>
</evidence>
<keyword evidence="4 6" id="KW-0411">Iron-sulfur</keyword>
<dbReference type="NCBIfam" id="TIGR02083">
    <property type="entry name" value="LEU2"/>
    <property type="match status" value="1"/>
</dbReference>
<dbReference type="EC" id="4.2.1.33" evidence="6"/>
<organism evidence="8 9">
    <name type="scientific">Thermoflexus hugenholtzii JAD2</name>
    <dbReference type="NCBI Taxonomy" id="877466"/>
    <lineage>
        <taxon>Bacteria</taxon>
        <taxon>Bacillati</taxon>
        <taxon>Chloroflexota</taxon>
        <taxon>Thermoflexia</taxon>
        <taxon>Thermoflexales</taxon>
        <taxon>Thermoflexaceae</taxon>
        <taxon>Thermoflexus</taxon>
    </lineage>
</organism>
<keyword evidence="2 6" id="KW-0479">Metal-binding</keyword>
<comment type="function">
    <text evidence="6">Catalyzes the isomerization between 2-isopropylmalate and 3-isopropylmalate, via the formation of 2-isopropylmaleate.</text>
</comment>
<dbReference type="NCBIfam" id="TIGR02086">
    <property type="entry name" value="IPMI_arch"/>
    <property type="match status" value="1"/>
</dbReference>
<comment type="cofactor">
    <cofactor evidence="6">
        <name>[4Fe-4S] cluster</name>
        <dbReference type="ChEBI" id="CHEBI:49883"/>
    </cofactor>
    <text evidence="6">Binds 1 [4Fe-4S] cluster per subunit.</text>
</comment>
<evidence type="ECO:0000313" key="8">
    <source>
        <dbReference type="EMBL" id="SNB49571.1"/>
    </source>
</evidence>
<dbReference type="NCBIfam" id="NF001614">
    <property type="entry name" value="PRK00402.1"/>
    <property type="match status" value="1"/>
</dbReference>
<evidence type="ECO:0000256" key="5">
    <source>
        <dbReference type="ARBA" id="ARBA00023239"/>
    </source>
</evidence>
<dbReference type="InterPro" id="IPR050067">
    <property type="entry name" value="IPM_dehydratase_rel_enz"/>
</dbReference>
<evidence type="ECO:0000256" key="4">
    <source>
        <dbReference type="ARBA" id="ARBA00023014"/>
    </source>
</evidence>
<dbReference type="NCBIfam" id="TIGR01343">
    <property type="entry name" value="hacA_fam"/>
    <property type="match status" value="1"/>
</dbReference>
<comment type="subunit">
    <text evidence="6">Heterodimer of LeuC and LeuD.</text>
</comment>
<dbReference type="GO" id="GO:0051539">
    <property type="term" value="F:4 iron, 4 sulfur cluster binding"/>
    <property type="evidence" value="ECO:0007669"/>
    <property type="project" value="UniProtKB-KW"/>
</dbReference>
<evidence type="ECO:0000259" key="7">
    <source>
        <dbReference type="Pfam" id="PF00330"/>
    </source>
</evidence>
<dbReference type="PANTHER" id="PTHR43822">
    <property type="entry name" value="HOMOACONITASE, MITOCHONDRIAL-RELATED"/>
    <property type="match status" value="1"/>
</dbReference>
<dbReference type="GO" id="GO:0003861">
    <property type="term" value="F:3-isopropylmalate dehydratase activity"/>
    <property type="evidence" value="ECO:0007669"/>
    <property type="project" value="UniProtKB-UniRule"/>
</dbReference>
<feature type="binding site" evidence="6">
    <location>
        <position position="300"/>
    </location>
    <ligand>
        <name>[4Fe-4S] cluster</name>
        <dbReference type="ChEBI" id="CHEBI:49883"/>
    </ligand>
</feature>
<comment type="catalytic activity">
    <reaction evidence="6">
        <text>(2R,3S)-3-isopropylmalate = (2S)-2-isopropylmalate</text>
        <dbReference type="Rhea" id="RHEA:32287"/>
        <dbReference type="ChEBI" id="CHEBI:1178"/>
        <dbReference type="ChEBI" id="CHEBI:35121"/>
        <dbReference type="EC" id="4.2.1.33"/>
    </reaction>
</comment>
<dbReference type="PRINTS" id="PR00415">
    <property type="entry name" value="ACONITASE"/>
</dbReference>
<keyword evidence="5 6" id="KW-0456">Lyase</keyword>
<evidence type="ECO:0000256" key="2">
    <source>
        <dbReference type="ARBA" id="ARBA00022723"/>
    </source>
</evidence>
<protein>
    <recommendedName>
        <fullName evidence="6">3-isopropylmalate dehydratase large subunit</fullName>
        <ecNumber evidence="6">4.2.1.33</ecNumber>
    </recommendedName>
    <alternativeName>
        <fullName evidence="6">Alpha-IPM isomerase</fullName>
        <shortName evidence="6">IPMI</shortName>
    </alternativeName>
    <alternativeName>
        <fullName evidence="6">Isopropylmalate isomerase</fullName>
    </alternativeName>
</protein>
<dbReference type="PROSITE" id="PS00450">
    <property type="entry name" value="ACONITASE_1"/>
    <property type="match status" value="1"/>
</dbReference>
<dbReference type="InterPro" id="IPR001030">
    <property type="entry name" value="Acoase/IPM_deHydtase_lsu_aba"/>
</dbReference>
<dbReference type="InterPro" id="IPR011826">
    <property type="entry name" value="HAcnase/IPMdehydase_lsu_prok"/>
</dbReference>
<keyword evidence="6" id="KW-0100">Branched-chain amino acid biosynthesis</keyword>
<dbReference type="RefSeq" id="WP_088569817.1">
    <property type="nucleotide sequence ID" value="NZ_FYEK01000002.1"/>
</dbReference>
<dbReference type="InParanoid" id="A0A212PRN2"/>
<dbReference type="Proteomes" id="UP000197025">
    <property type="component" value="Unassembled WGS sequence"/>
</dbReference>
<dbReference type="InterPro" id="IPR015931">
    <property type="entry name" value="Acnase/IPM_dHydase_lsu_aba_1/3"/>
</dbReference>
<dbReference type="InterPro" id="IPR006251">
    <property type="entry name" value="Homoacnase/IPMdehydase_lsu"/>
</dbReference>
<dbReference type="SUPFAM" id="SSF53732">
    <property type="entry name" value="Aconitase iron-sulfur domain"/>
    <property type="match status" value="1"/>
</dbReference>
<dbReference type="OrthoDB" id="9802769at2"/>
<dbReference type="InterPro" id="IPR036008">
    <property type="entry name" value="Aconitase_4Fe-4S_dom"/>
</dbReference>
<dbReference type="PANTHER" id="PTHR43822:SF16">
    <property type="entry name" value="3-ISOPROPYLMALATE DEHYDRATASE LARGE SUBUNIT 2"/>
    <property type="match status" value="1"/>
</dbReference>
<reference evidence="9" key="1">
    <citation type="submission" date="2017-06" db="EMBL/GenBank/DDBJ databases">
        <authorList>
            <person name="Varghese N."/>
            <person name="Submissions S."/>
        </authorList>
    </citation>
    <scope>NUCLEOTIDE SEQUENCE [LARGE SCALE GENOMIC DNA]</scope>
    <source>
        <strain evidence="9">JAD2</strain>
    </source>
</reference>
<dbReference type="PROSITE" id="PS01244">
    <property type="entry name" value="ACONITASE_2"/>
    <property type="match status" value="1"/>
</dbReference>
<keyword evidence="3 6" id="KW-0408">Iron</keyword>
<gene>
    <name evidence="6" type="primary">leuC</name>
    <name evidence="8" type="ORF">SAMN02746019_00029590</name>
</gene>
<feature type="binding site" evidence="6">
    <location>
        <position position="360"/>
    </location>
    <ligand>
        <name>[4Fe-4S] cluster</name>
        <dbReference type="ChEBI" id="CHEBI:49883"/>
    </ligand>
</feature>
<dbReference type="Gene3D" id="3.30.499.10">
    <property type="entry name" value="Aconitase, domain 3"/>
    <property type="match status" value="2"/>
</dbReference>
<dbReference type="FunCoup" id="A0A212PRN2">
    <property type="interactions" value="403"/>
</dbReference>
<keyword evidence="6" id="KW-0028">Amino-acid biosynthesis</keyword>
<dbReference type="GO" id="GO:0009098">
    <property type="term" value="P:L-leucine biosynthetic process"/>
    <property type="evidence" value="ECO:0007669"/>
    <property type="project" value="UniProtKB-UniRule"/>
</dbReference>
<keyword evidence="9" id="KW-1185">Reference proteome</keyword>
<dbReference type="HAMAP" id="MF_01027">
    <property type="entry name" value="LeuC_type2"/>
    <property type="match status" value="1"/>
</dbReference>
<dbReference type="CDD" id="cd01583">
    <property type="entry name" value="IPMI"/>
    <property type="match status" value="1"/>
</dbReference>
<dbReference type="EMBL" id="FYEK01000002">
    <property type="protein sequence ID" value="SNB49571.1"/>
    <property type="molecule type" value="Genomic_DNA"/>
</dbReference>
<proteinExistence type="inferred from homology"/>
<dbReference type="Pfam" id="PF00330">
    <property type="entry name" value="Aconitase"/>
    <property type="match status" value="2"/>
</dbReference>
<feature type="domain" description="Aconitase/3-isopropylmalate dehydratase large subunit alpha/beta/alpha" evidence="7">
    <location>
        <begin position="287"/>
        <end position="411"/>
    </location>
</feature>
<dbReference type="AlphaFoldDB" id="A0A212PRN2"/>
<dbReference type="InterPro" id="IPR011823">
    <property type="entry name" value="IsopropMal_deHydtase_lsu_bac"/>
</dbReference>
<feature type="domain" description="Aconitase/3-isopropylmalate dehydratase large subunit alpha/beta/alpha" evidence="7">
    <location>
        <begin position="7"/>
        <end position="286"/>
    </location>
</feature>
<keyword evidence="1 6" id="KW-0004">4Fe-4S</keyword>
<dbReference type="InterPro" id="IPR018136">
    <property type="entry name" value="Aconitase_4Fe-4S_BS"/>
</dbReference>
<sequence length="426" mass="45934">MGMTMAEKIIAAHAGVDRVEPGELVEVRVDFVMANDITAALAIREFEKLEVEGVFDRERVAFVADHFVPPPNIKAAEQCQAVRTWARRKGILYFEGGRDGGIEHIVLPEQGLVLPGEIIIGADSHTCTYGALGAFATGVGSTDAAVAMATGRLWLKVPPTMRLFYHGTLRPWVTAKDLILHTIGRIGVDGALYMAMYFTGPVISQLSMDARFTITNMAIEAGAKTGLMDVDEKTLEFVRPRARRPFTVYRDDPDARYEVELDFNVSDWEPAVAAPHLPSNVRPVGELSHIRIDQVFIGSCTNGRIEDLRLAARILQGQRVHPEVRCIIIPGSGAVYRQALAEGLIDIFVEAGAVVGLPSCGPCMGGYSGVLGPGERCVSTTNRNFVGRMGHPTSEVYLANPAVAAASAILGRIASPEEVPTMAVAA</sequence>
<accession>A0A212PRN2</accession>
<comment type="pathway">
    <text evidence="6">Amino-acid biosynthesis; L-leucine biosynthesis; L-leucine from 3-methyl-2-oxobutanoate: step 2/4.</text>
</comment>
<name>A0A212PRN2_9CHLR</name>
<dbReference type="GO" id="GO:0046872">
    <property type="term" value="F:metal ion binding"/>
    <property type="evidence" value="ECO:0007669"/>
    <property type="project" value="UniProtKB-KW"/>
</dbReference>
<comment type="similarity">
    <text evidence="6">Belongs to the aconitase/IPM isomerase family. LeuC type 2 subfamily.</text>
</comment>
<dbReference type="UniPathway" id="UPA00048">
    <property type="reaction ID" value="UER00071"/>
</dbReference>
<evidence type="ECO:0000256" key="3">
    <source>
        <dbReference type="ARBA" id="ARBA00023004"/>
    </source>
</evidence>